<feature type="compositionally biased region" description="Low complexity" evidence="1">
    <location>
        <begin position="200"/>
        <end position="217"/>
    </location>
</feature>
<evidence type="ECO:0000313" key="3">
    <source>
        <dbReference type="Proteomes" id="UP000683360"/>
    </source>
</evidence>
<evidence type="ECO:0000256" key="1">
    <source>
        <dbReference type="SAM" id="MobiDB-lite"/>
    </source>
</evidence>
<dbReference type="AlphaFoldDB" id="A0A8S3VRT7"/>
<feature type="region of interest" description="Disordered" evidence="1">
    <location>
        <begin position="45"/>
        <end position="123"/>
    </location>
</feature>
<proteinExistence type="predicted"/>
<comment type="caution">
    <text evidence="2">The sequence shown here is derived from an EMBL/GenBank/DDBJ whole genome shotgun (WGS) entry which is preliminary data.</text>
</comment>
<feature type="compositionally biased region" description="Low complexity" evidence="1">
    <location>
        <begin position="49"/>
        <end position="76"/>
    </location>
</feature>
<name>A0A8S3VRT7_MYTED</name>
<dbReference type="Proteomes" id="UP000683360">
    <property type="component" value="Unassembled WGS sequence"/>
</dbReference>
<gene>
    <name evidence="2" type="ORF">MEDL_68672</name>
</gene>
<dbReference type="OrthoDB" id="6095571at2759"/>
<dbReference type="EMBL" id="CAJPWZ010003328">
    <property type="protein sequence ID" value="CAG2257418.1"/>
    <property type="molecule type" value="Genomic_DNA"/>
</dbReference>
<reference evidence="2" key="1">
    <citation type="submission" date="2021-03" db="EMBL/GenBank/DDBJ databases">
        <authorList>
            <person name="Bekaert M."/>
        </authorList>
    </citation>
    <scope>NUCLEOTIDE SEQUENCE</scope>
</reference>
<accession>A0A8S3VRT7</accession>
<organism evidence="2 3">
    <name type="scientific">Mytilus edulis</name>
    <name type="common">Blue mussel</name>
    <dbReference type="NCBI Taxonomy" id="6550"/>
    <lineage>
        <taxon>Eukaryota</taxon>
        <taxon>Metazoa</taxon>
        <taxon>Spiralia</taxon>
        <taxon>Lophotrochozoa</taxon>
        <taxon>Mollusca</taxon>
        <taxon>Bivalvia</taxon>
        <taxon>Autobranchia</taxon>
        <taxon>Pteriomorphia</taxon>
        <taxon>Mytilida</taxon>
        <taxon>Mytiloidea</taxon>
        <taxon>Mytilidae</taxon>
        <taxon>Mytilinae</taxon>
        <taxon>Mytilus</taxon>
    </lineage>
</organism>
<sequence>MVLLLKTTMATMRCAIVNLFLEYNFTGILSSGGAESFFVVTQPPEMPTSSSASSLSMSWRTYSPGSTSTTTSTKSVDLTRKSTSPYKPGRTTVAPADNMGMKFPSWREPKPLRPSRPSTAIETPTQSMTPFVRPRSYVPKEKNLLSRLSKPTTATKLKTLEFNRRINFIDCTKYFSWSNMKLYQDQTRMFYTRNGGLRNSAKSTSSSRTMSSPKKVW</sequence>
<protein>
    <submittedName>
        <fullName evidence="2">Uncharacterized protein</fullName>
    </submittedName>
</protein>
<keyword evidence="3" id="KW-1185">Reference proteome</keyword>
<evidence type="ECO:0000313" key="2">
    <source>
        <dbReference type="EMBL" id="CAG2257418.1"/>
    </source>
</evidence>
<feature type="region of interest" description="Disordered" evidence="1">
    <location>
        <begin position="195"/>
        <end position="217"/>
    </location>
</feature>